<dbReference type="Pfam" id="PF03323">
    <property type="entry name" value="GerA"/>
    <property type="match status" value="1"/>
</dbReference>
<evidence type="ECO:0000256" key="4">
    <source>
        <dbReference type="SAM" id="Phobius"/>
    </source>
</evidence>
<comment type="similarity">
    <text evidence="1">Belongs to the GerABKA family.</text>
</comment>
<feature type="transmembrane region" description="Helical" evidence="4">
    <location>
        <begin position="444"/>
        <end position="468"/>
    </location>
</feature>
<dbReference type="PANTHER" id="PTHR22550:SF5">
    <property type="entry name" value="LEUCINE ZIPPER PROTEIN 4"/>
    <property type="match status" value="1"/>
</dbReference>
<feature type="transmembrane region" description="Helical" evidence="4">
    <location>
        <begin position="322"/>
        <end position="341"/>
    </location>
</feature>
<dbReference type="InterPro" id="IPR050768">
    <property type="entry name" value="UPF0353/GerABKA_families"/>
</dbReference>
<accession>A0A1G6NV79</accession>
<dbReference type="GO" id="GO:0016020">
    <property type="term" value="C:membrane"/>
    <property type="evidence" value="ECO:0007669"/>
    <property type="project" value="InterPro"/>
</dbReference>
<dbReference type="InterPro" id="IPR004995">
    <property type="entry name" value="Spore_Ger"/>
</dbReference>
<keyword evidence="4" id="KW-0812">Transmembrane</keyword>
<feature type="transmembrane region" description="Helical" evidence="4">
    <location>
        <begin position="353"/>
        <end position="375"/>
    </location>
</feature>
<evidence type="ECO:0000256" key="2">
    <source>
        <dbReference type="ARBA" id="ARBA00023136"/>
    </source>
</evidence>
<dbReference type="PIRSF" id="PIRSF005690">
    <property type="entry name" value="GerBA"/>
    <property type="match status" value="1"/>
</dbReference>
<dbReference type="Proteomes" id="UP000199387">
    <property type="component" value="Unassembled WGS sequence"/>
</dbReference>
<gene>
    <name evidence="5" type="ORF">SAMN04488112_11431</name>
</gene>
<dbReference type="EMBL" id="FMZA01000014">
    <property type="protein sequence ID" value="SDC71156.1"/>
    <property type="molecule type" value="Genomic_DNA"/>
</dbReference>
<proteinExistence type="inferred from homology"/>
<keyword evidence="2 4" id="KW-0472">Membrane</keyword>
<evidence type="ECO:0000256" key="1">
    <source>
        <dbReference type="ARBA" id="ARBA00005278"/>
    </source>
</evidence>
<protein>
    <submittedName>
        <fullName evidence="5">GerA spore germination protein</fullName>
    </submittedName>
</protein>
<evidence type="ECO:0000313" key="5">
    <source>
        <dbReference type="EMBL" id="SDC71156.1"/>
    </source>
</evidence>
<feature type="region of interest" description="Disordered" evidence="3">
    <location>
        <begin position="516"/>
        <end position="557"/>
    </location>
</feature>
<keyword evidence="6" id="KW-1185">Reference proteome</keyword>
<feature type="compositionally biased region" description="Basic and acidic residues" evidence="3">
    <location>
        <begin position="520"/>
        <end position="531"/>
    </location>
</feature>
<organism evidence="5 6">
    <name type="scientific">Melghirimyces thermohalophilus</name>
    <dbReference type="NCBI Taxonomy" id="1236220"/>
    <lineage>
        <taxon>Bacteria</taxon>
        <taxon>Bacillati</taxon>
        <taxon>Bacillota</taxon>
        <taxon>Bacilli</taxon>
        <taxon>Bacillales</taxon>
        <taxon>Thermoactinomycetaceae</taxon>
        <taxon>Melghirimyces</taxon>
    </lineage>
</organism>
<dbReference type="RefSeq" id="WP_091570929.1">
    <property type="nucleotide sequence ID" value="NZ_FMZA01000014.1"/>
</dbReference>
<sequence>MSIFQRWFGKVKKRKQSNSSPYYIPSKELERRDIHLSGDLKKTIEQILNMIGENDDLVIRRFHVFGDYPAILIYFSNIIKQTSINEDILKPTMYKPFHLQGEKIRKDQLRDVLYNDTLFHADAKIENSFNKMLNAVLRGESAIIIDGIKEALVIDTRNVEARSVTDPETERVVRGPREGFIELLKTNIALLRYRLPSPDFRVKKMEVGRVTKATLAVCYIKGIANPALVDEVIRRLQKIDQDNIYETGQIEQYIQDHHLTVFPQAQSTERPDKTASALMEGRVALIIDGSPMVLIVPAVFSQFYQTVDDYTERFTSGSFFRMIRLVALIFSLIFPSLYVAVISFNPELIPTEFAVAAAGARAGVPFPAVVEVLFIEIAMEVLREATIRMPSIVGGALSIVGVLIIGEAAVNAGFASPITVVAIALTTIGSFATPAYNAALALRIVRFPLLILSGIFGLYGVMIGLILITNHLLSLKSFGEPYLSPLIPGNWEGMKDAIIRAPYWLHTKRPQDLYPLNPDRVGDQVQEKLNESPHNPLSPRQSEQSVSKSKKGKEDDR</sequence>
<dbReference type="PANTHER" id="PTHR22550">
    <property type="entry name" value="SPORE GERMINATION PROTEIN"/>
    <property type="match status" value="1"/>
</dbReference>
<evidence type="ECO:0000313" key="6">
    <source>
        <dbReference type="Proteomes" id="UP000199387"/>
    </source>
</evidence>
<dbReference type="GO" id="GO:0009847">
    <property type="term" value="P:spore germination"/>
    <property type="evidence" value="ECO:0007669"/>
    <property type="project" value="InterPro"/>
</dbReference>
<name>A0A1G6NV79_9BACL</name>
<dbReference type="AlphaFoldDB" id="A0A1G6NV79"/>
<feature type="compositionally biased region" description="Polar residues" evidence="3">
    <location>
        <begin position="532"/>
        <end position="547"/>
    </location>
</feature>
<feature type="transmembrane region" description="Helical" evidence="4">
    <location>
        <begin position="412"/>
        <end position="432"/>
    </location>
</feature>
<keyword evidence="4" id="KW-1133">Transmembrane helix</keyword>
<dbReference type="STRING" id="1236220.SAMN04488112_11431"/>
<dbReference type="OrthoDB" id="1726708at2"/>
<reference evidence="5 6" key="1">
    <citation type="submission" date="2016-10" db="EMBL/GenBank/DDBJ databases">
        <authorList>
            <person name="de Groot N.N."/>
        </authorList>
    </citation>
    <scope>NUCLEOTIDE SEQUENCE [LARGE SCALE GENOMIC DNA]</scope>
    <source>
        <strain evidence="5 6">DSM 45514</strain>
    </source>
</reference>
<evidence type="ECO:0000256" key="3">
    <source>
        <dbReference type="SAM" id="MobiDB-lite"/>
    </source>
</evidence>
<feature type="transmembrane region" description="Helical" evidence="4">
    <location>
        <begin position="387"/>
        <end position="406"/>
    </location>
</feature>